<keyword evidence="1" id="KW-0812">Transmembrane</keyword>
<comment type="caution">
    <text evidence="2">The sequence shown here is derived from an EMBL/GenBank/DDBJ whole genome shotgun (WGS) entry which is preliminary data.</text>
</comment>
<dbReference type="Proteomes" id="UP001596147">
    <property type="component" value="Unassembled WGS sequence"/>
</dbReference>
<accession>A0ABW0LNC4</accession>
<protein>
    <submittedName>
        <fullName evidence="2">Transposase</fullName>
    </submittedName>
</protein>
<proteinExistence type="predicted"/>
<dbReference type="EMBL" id="JBHSMC010000020">
    <property type="protein sequence ID" value="MFC5466103.1"/>
    <property type="molecule type" value="Genomic_DNA"/>
</dbReference>
<evidence type="ECO:0000313" key="2">
    <source>
        <dbReference type="EMBL" id="MFC5466103.1"/>
    </source>
</evidence>
<gene>
    <name evidence="2" type="ORF">ACFPM4_15320</name>
</gene>
<evidence type="ECO:0000256" key="1">
    <source>
        <dbReference type="SAM" id="Phobius"/>
    </source>
</evidence>
<feature type="transmembrane region" description="Helical" evidence="1">
    <location>
        <begin position="30"/>
        <end position="54"/>
    </location>
</feature>
<keyword evidence="1" id="KW-0472">Membrane</keyword>
<sequence length="101" mass="11553">MKILLVLGSIVIPIVMFILRKKWGKLHLTFNLLAIISALIFGNIASISIYNILVDNTVFMTKIHAIFLNPFFLITGSYLGVYILYLLLIFTIDNRDMKGKY</sequence>
<feature type="transmembrane region" description="Helical" evidence="1">
    <location>
        <begin position="66"/>
        <end position="92"/>
    </location>
</feature>
<name>A0ABW0LNC4_9BACI</name>
<keyword evidence="1" id="KW-1133">Transmembrane helix</keyword>
<evidence type="ECO:0000313" key="3">
    <source>
        <dbReference type="Proteomes" id="UP001596147"/>
    </source>
</evidence>
<keyword evidence="3" id="KW-1185">Reference proteome</keyword>
<reference evidence="3" key="1">
    <citation type="journal article" date="2019" name="Int. J. Syst. Evol. Microbiol.">
        <title>The Global Catalogue of Microorganisms (GCM) 10K type strain sequencing project: providing services to taxonomists for standard genome sequencing and annotation.</title>
        <authorList>
            <consortium name="The Broad Institute Genomics Platform"/>
            <consortium name="The Broad Institute Genome Sequencing Center for Infectious Disease"/>
            <person name="Wu L."/>
            <person name="Ma J."/>
        </authorList>
    </citation>
    <scope>NUCLEOTIDE SEQUENCE [LARGE SCALE GENOMIC DNA]</scope>
    <source>
        <strain evidence="3">CGMCC 1.12237</strain>
    </source>
</reference>
<organism evidence="2 3">
    <name type="scientific">Lederbergia graminis</name>
    <dbReference type="NCBI Taxonomy" id="735518"/>
    <lineage>
        <taxon>Bacteria</taxon>
        <taxon>Bacillati</taxon>
        <taxon>Bacillota</taxon>
        <taxon>Bacilli</taxon>
        <taxon>Bacillales</taxon>
        <taxon>Bacillaceae</taxon>
        <taxon>Lederbergia</taxon>
    </lineage>
</organism>
<dbReference type="RefSeq" id="WP_382353579.1">
    <property type="nucleotide sequence ID" value="NZ_JBHSMC010000020.1"/>
</dbReference>